<dbReference type="EMBL" id="JAOPHQ010004263">
    <property type="protein sequence ID" value="KAK0140304.1"/>
    <property type="molecule type" value="Genomic_DNA"/>
</dbReference>
<evidence type="ECO:0000313" key="1">
    <source>
        <dbReference type="EMBL" id="KAK0140304.1"/>
    </source>
</evidence>
<evidence type="ECO:0000313" key="2">
    <source>
        <dbReference type="Proteomes" id="UP001174136"/>
    </source>
</evidence>
<gene>
    <name evidence="1" type="ORF">N1851_022779</name>
</gene>
<reference evidence="1" key="1">
    <citation type="journal article" date="2023" name="Front. Mar. Sci.">
        <title>A new Merluccius polli reference genome to investigate the effects of global change in West African waters.</title>
        <authorList>
            <person name="Mateo J.L."/>
            <person name="Blanco-Fernandez C."/>
            <person name="Garcia-Vazquez E."/>
            <person name="Machado-Schiaffino G."/>
        </authorList>
    </citation>
    <scope>NUCLEOTIDE SEQUENCE</scope>
    <source>
        <strain evidence="1">C29</strain>
        <tissue evidence="1">Fin</tissue>
    </source>
</reference>
<name>A0AA47MHP3_MERPO</name>
<protein>
    <submittedName>
        <fullName evidence="1">Uncharacterized protein</fullName>
    </submittedName>
</protein>
<keyword evidence="2" id="KW-1185">Reference proteome</keyword>
<comment type="caution">
    <text evidence="1">The sequence shown here is derived from an EMBL/GenBank/DDBJ whole genome shotgun (WGS) entry which is preliminary data.</text>
</comment>
<organism evidence="1 2">
    <name type="scientific">Merluccius polli</name>
    <name type="common">Benguela hake</name>
    <name type="synonym">Merluccius cadenati</name>
    <dbReference type="NCBI Taxonomy" id="89951"/>
    <lineage>
        <taxon>Eukaryota</taxon>
        <taxon>Metazoa</taxon>
        <taxon>Chordata</taxon>
        <taxon>Craniata</taxon>
        <taxon>Vertebrata</taxon>
        <taxon>Euteleostomi</taxon>
        <taxon>Actinopterygii</taxon>
        <taxon>Neopterygii</taxon>
        <taxon>Teleostei</taxon>
        <taxon>Neoteleostei</taxon>
        <taxon>Acanthomorphata</taxon>
        <taxon>Zeiogadaria</taxon>
        <taxon>Gadariae</taxon>
        <taxon>Gadiformes</taxon>
        <taxon>Gadoidei</taxon>
        <taxon>Merlucciidae</taxon>
        <taxon>Merluccius</taxon>
    </lineage>
</organism>
<sequence length="125" mass="14496">MVRCLRYVDHDIVPHEEFIGLYRVSKTTGQGIANLVLLRLNLPMTGLVWPKLQWGFQHGREILRTRASSLIRDSLSWVHKLGIFFGQSGKLKFIFEKIATSENQVMTTLKPLCPTRWTVRDTWSI</sequence>
<dbReference type="Proteomes" id="UP001174136">
    <property type="component" value="Unassembled WGS sequence"/>
</dbReference>
<dbReference type="AlphaFoldDB" id="A0AA47MHP3"/>
<accession>A0AA47MHP3</accession>
<proteinExistence type="predicted"/>